<gene>
    <name evidence="2" type="ORF">H9945_10405</name>
</gene>
<protein>
    <submittedName>
        <fullName evidence="2">YbaK/EbsC family protein</fullName>
    </submittedName>
</protein>
<comment type="caution">
    <text evidence="2">The sequence shown here is derived from an EMBL/GenBank/DDBJ whole genome shotgun (WGS) entry which is preliminary data.</text>
</comment>
<dbReference type="PANTHER" id="PTHR30411">
    <property type="entry name" value="CYTOPLASMIC PROTEIN"/>
    <property type="match status" value="1"/>
</dbReference>
<name>A0A9D2M8Q6_9FIRM</name>
<dbReference type="EMBL" id="DWYG01000177">
    <property type="protein sequence ID" value="HJB42895.1"/>
    <property type="molecule type" value="Genomic_DNA"/>
</dbReference>
<dbReference type="CDD" id="cd04333">
    <property type="entry name" value="ProX_deacylase"/>
    <property type="match status" value="1"/>
</dbReference>
<feature type="domain" description="YbaK/aminoacyl-tRNA synthetase-associated" evidence="1">
    <location>
        <begin position="24"/>
        <end position="139"/>
    </location>
</feature>
<proteinExistence type="predicted"/>
<dbReference type="AlphaFoldDB" id="A0A9D2M8Q6"/>
<dbReference type="Gene3D" id="3.90.960.10">
    <property type="entry name" value="YbaK/aminoacyl-tRNA synthetase-associated domain"/>
    <property type="match status" value="1"/>
</dbReference>
<dbReference type="InterPro" id="IPR007214">
    <property type="entry name" value="YbaK/aa-tRNA-synth-assoc-dom"/>
</dbReference>
<dbReference type="InterPro" id="IPR036754">
    <property type="entry name" value="YbaK/aa-tRNA-synt-asso_dom_sf"/>
</dbReference>
<dbReference type="PANTHER" id="PTHR30411:SF1">
    <property type="entry name" value="CYTOPLASMIC PROTEIN"/>
    <property type="match status" value="1"/>
</dbReference>
<dbReference type="GO" id="GO:0002161">
    <property type="term" value="F:aminoacyl-tRNA deacylase activity"/>
    <property type="evidence" value="ECO:0007669"/>
    <property type="project" value="InterPro"/>
</dbReference>
<organism evidence="2 3">
    <name type="scientific">Candidatus Gemmiger avicola</name>
    <dbReference type="NCBI Taxonomy" id="2838605"/>
    <lineage>
        <taxon>Bacteria</taxon>
        <taxon>Bacillati</taxon>
        <taxon>Bacillota</taxon>
        <taxon>Clostridia</taxon>
        <taxon>Eubacteriales</taxon>
        <taxon>Gemmiger</taxon>
    </lineage>
</organism>
<evidence type="ECO:0000259" key="1">
    <source>
        <dbReference type="Pfam" id="PF04073"/>
    </source>
</evidence>
<sequence length="162" mass="17270">MSIESVRENLAAKGLADRILEFEESSATVAEAARDLGCEPARIAKTMAFVTGEGPVLVVMAGDAKVDNPRYKAQFHCKAAMVKPDALVAAVGHPMGGVCPFAVTEGVPVYLDESLRRFEVVYPAAGTARSAVRLRVPELEASVDHFAGWINIGKGWGETPEN</sequence>
<reference evidence="2" key="1">
    <citation type="journal article" date="2021" name="PeerJ">
        <title>Extensive microbial diversity within the chicken gut microbiome revealed by metagenomics and culture.</title>
        <authorList>
            <person name="Gilroy R."/>
            <person name="Ravi A."/>
            <person name="Getino M."/>
            <person name="Pursley I."/>
            <person name="Horton D.L."/>
            <person name="Alikhan N.F."/>
            <person name="Baker D."/>
            <person name="Gharbi K."/>
            <person name="Hall N."/>
            <person name="Watson M."/>
            <person name="Adriaenssens E.M."/>
            <person name="Foster-Nyarko E."/>
            <person name="Jarju S."/>
            <person name="Secka A."/>
            <person name="Antonio M."/>
            <person name="Oren A."/>
            <person name="Chaudhuri R.R."/>
            <person name="La Ragione R."/>
            <person name="Hildebrand F."/>
            <person name="Pallen M.J."/>
        </authorList>
    </citation>
    <scope>NUCLEOTIDE SEQUENCE</scope>
    <source>
        <strain evidence="2">ChiBcec8-13705</strain>
    </source>
</reference>
<evidence type="ECO:0000313" key="2">
    <source>
        <dbReference type="EMBL" id="HJB42895.1"/>
    </source>
</evidence>
<dbReference type="SUPFAM" id="SSF55826">
    <property type="entry name" value="YbaK/ProRS associated domain"/>
    <property type="match status" value="1"/>
</dbReference>
<reference evidence="2" key="2">
    <citation type="submission" date="2021-04" db="EMBL/GenBank/DDBJ databases">
        <authorList>
            <person name="Gilroy R."/>
        </authorList>
    </citation>
    <scope>NUCLEOTIDE SEQUENCE</scope>
    <source>
        <strain evidence="2">ChiBcec8-13705</strain>
    </source>
</reference>
<accession>A0A9D2M8Q6</accession>
<dbReference type="Proteomes" id="UP000886803">
    <property type="component" value="Unassembled WGS sequence"/>
</dbReference>
<dbReference type="Pfam" id="PF04073">
    <property type="entry name" value="tRNA_edit"/>
    <property type="match status" value="1"/>
</dbReference>
<evidence type="ECO:0000313" key="3">
    <source>
        <dbReference type="Proteomes" id="UP000886803"/>
    </source>
</evidence>